<keyword evidence="3" id="KW-1185">Reference proteome</keyword>
<dbReference type="Pfam" id="PF17111">
    <property type="entry name" value="PigL_N"/>
    <property type="match status" value="1"/>
</dbReference>
<dbReference type="EMBL" id="PPTA01000008">
    <property type="protein sequence ID" value="TFB01892.1"/>
    <property type="molecule type" value="Genomic_DNA"/>
</dbReference>
<dbReference type="InterPro" id="IPR031348">
    <property type="entry name" value="PigL_N"/>
</dbReference>
<sequence>MTDFAGVASSVQACSAIATYISSLKHRDEDLTSLNRQAQALESVFRTLGQSLAGESLDPSTSSAAAQVSSSMQTCEAELNCLKQLIARFSDNLPPNARPQDKMLQQAAKLKYPLRKPDISRIQESLSVIQENLNLALQNLGLRYSQLTTSKLNDLEEAAGQAAINLDALVSDVSALGVLVSPLQQHITTLQSSVDSIPPLVIMKADLQLARMEEIHRQSAQSNDAVSESVSGLHAKVDGLMERIQAAVDVPDARMPIYKLVSKRSNLASLCGNLDNLSGRATSTINALQRTPAVNASSCLCRKRSFARTERVSLWSWEVWDNEVLTFRHYKGCKYFESNGDERSRLRRLRIPAFLKNAIIITFYTSTGAGGHSLGSNLEFYATVDRKTSPAFRVMSILEACIRALRTRLANRTGSEAQWQRLALVAQQKLESLFRQGKAGAKDVDSTNQSLLHAAAVVASTFRASFKGAEEAYQHRCGTYMETPLATAFYPEDADIDAQGRGGYYISHIEPEWLTHSLDFFATIPRVAEVQTDSAFYTAIAYALLRSKALCNQKEDEDESPCRCTQSLRILLDAGCPIIPYRDFRNGHDTTLIAYASDHCRVYLAQSLLQRRQRLRSVAQQYLSPQEIESFKLHEPAVLDLYAMQVDEILRHRGYIEFGPLATYVDERYHHPDSAPSRIQDLKSIYHELATVEDAEIYFNLGFHDISAPLGKPTRMWGVRSRSSFWNISLPFVKWLLDHDAPLCEWIMYSHLPSTVGLANGYVLAALVSHGNRSAEEGDEEVARVLEEWILSDRSVDDCDCRCSLEGCTPFVQRMKEMGPWGDELVIATGFTAYWEKYGNALQWEHFHAAIRFTTFEALGIAHTCIGNRPEEQELDAEEIAEIQGEYAELLDTLELLVEEFGKHAFEAFDAATDGVDSMATFWSGYWVDRMHLVLSGLSRAGDESQLVAEDLGVVWVPEPEQKTDGSFAEVEYGRWHGWDHYFREIEEIE</sequence>
<gene>
    <name evidence="2" type="ORF">CCMA1212_006568</name>
</gene>
<dbReference type="RefSeq" id="XP_073558093.1">
    <property type="nucleotide sequence ID" value="XM_073703780.1"/>
</dbReference>
<dbReference type="GeneID" id="300578230"/>
<evidence type="ECO:0000313" key="2">
    <source>
        <dbReference type="EMBL" id="TFB01892.1"/>
    </source>
</evidence>
<dbReference type="Proteomes" id="UP001642720">
    <property type="component" value="Unassembled WGS sequence"/>
</dbReference>
<organism evidence="2 3">
    <name type="scientific">Trichoderma ghanense</name>
    <dbReference type="NCBI Taxonomy" id="65468"/>
    <lineage>
        <taxon>Eukaryota</taxon>
        <taxon>Fungi</taxon>
        <taxon>Dikarya</taxon>
        <taxon>Ascomycota</taxon>
        <taxon>Pezizomycotina</taxon>
        <taxon>Sordariomycetes</taxon>
        <taxon>Hypocreomycetidae</taxon>
        <taxon>Hypocreales</taxon>
        <taxon>Hypocreaceae</taxon>
        <taxon>Trichoderma</taxon>
    </lineage>
</organism>
<comment type="caution">
    <text evidence="2">The sequence shown here is derived from an EMBL/GenBank/DDBJ whole genome shotgun (WGS) entry which is preliminary data.</text>
</comment>
<name>A0ABY2H305_9HYPO</name>
<evidence type="ECO:0000313" key="3">
    <source>
        <dbReference type="Proteomes" id="UP001642720"/>
    </source>
</evidence>
<reference evidence="2 3" key="1">
    <citation type="submission" date="2018-01" db="EMBL/GenBank/DDBJ databases">
        <title>Genome characterization of the sugarcane-associated fungus Trichoderma ghanense CCMA-1212 and their application in lignocelulose bioconversion.</title>
        <authorList>
            <person name="Steindorff A.S."/>
            <person name="Mendes T.D."/>
            <person name="Vilela E.S.D."/>
            <person name="Rodrigues D.S."/>
            <person name="Formighieri E.F."/>
            <person name="Melo I.S."/>
            <person name="Favaro L.C.L."/>
        </authorList>
    </citation>
    <scope>NUCLEOTIDE SEQUENCE [LARGE SCALE GENOMIC DNA]</scope>
    <source>
        <strain evidence="2 3">CCMA-1212</strain>
    </source>
</reference>
<feature type="domain" description="Azaphilone pigments biosynthesis cluster protein L N-terminal" evidence="1">
    <location>
        <begin position="7"/>
        <end position="174"/>
    </location>
</feature>
<protein>
    <recommendedName>
        <fullName evidence="1">Azaphilone pigments biosynthesis cluster protein L N-terminal domain-containing protein</fullName>
    </recommendedName>
</protein>
<proteinExistence type="predicted"/>
<accession>A0ABY2H305</accession>
<evidence type="ECO:0000259" key="1">
    <source>
        <dbReference type="Pfam" id="PF17111"/>
    </source>
</evidence>